<evidence type="ECO:0000259" key="2">
    <source>
        <dbReference type="Pfam" id="PF00350"/>
    </source>
</evidence>
<dbReference type="OrthoDB" id="9802035at2"/>
<name>A0A0G3WCI0_9CLOT</name>
<dbReference type="Proteomes" id="UP000035704">
    <property type="component" value="Chromosome"/>
</dbReference>
<feature type="coiled-coil region" evidence="1">
    <location>
        <begin position="303"/>
        <end position="330"/>
    </location>
</feature>
<dbReference type="Pfam" id="PF00350">
    <property type="entry name" value="Dynamin_N"/>
    <property type="match status" value="1"/>
</dbReference>
<dbReference type="RefSeq" id="WP_052661460.1">
    <property type="nucleotide sequence ID" value="NZ_CP009687.1"/>
</dbReference>
<dbReference type="KEGG" id="cace:CACET_c21230"/>
<dbReference type="STRING" id="84022.CACET_c21230"/>
<sequence length="590" mass="69144">MLKELNRALDTNRSLLKEIENIAVNLDCSYISDKCHTLLDRMEKLEFHVVVIGQFKRGKSTLLNYFMGEELLPTGVIPITSIITKLKYGDQPKARVIFHDESQEEVDIHSISQYISEQENPENIKQVDCIEVFIPSDLLKGGLVFIDTPGIGSIYAHNTEVAYNYLSEADAAIFLISSDAPVGEIELEFLMQVKKYINKIFFIQNKMDYLSHKELKESMVFSCKAIDEAIGKEPKLYPISAKLALEGKLQKAHDKVKKSGIKQFEIELESFMMKDKGIYLINSYQSKIESRIRELEEYIDFKINLLNSDLETLEKKVETLKHKLKDTQVMQREAMAIIELGLEGIIESFSEEVRAFRHEKVEMIKNKLKEIAKENQHISSNGLAEILNEQLESEVENVLGQWNQQQEIKIRKSYEELMIRFTRKLNEIIEQINELIYALFKIKVAEDVEEFHLIERDSFYFKFNSSSPPLLAPKIKDFMFLLPKRMRNRRILVEALKRVENELEKNGNNLKWDYVCKIRDSKYIFERTFYEHIQAVMKAVEVIIERTMKTKRSKGDHVEKEIRFYEEKKKVTQGLKHRLYRVEELLNRIL</sequence>
<dbReference type="CDD" id="cd09912">
    <property type="entry name" value="DLP_2"/>
    <property type="match status" value="1"/>
</dbReference>
<evidence type="ECO:0000256" key="1">
    <source>
        <dbReference type="SAM" id="Coils"/>
    </source>
</evidence>
<feature type="domain" description="Dynamin N-terminal" evidence="2">
    <location>
        <begin position="49"/>
        <end position="203"/>
    </location>
</feature>
<evidence type="ECO:0000313" key="3">
    <source>
        <dbReference type="EMBL" id="AKL95570.1"/>
    </source>
</evidence>
<dbReference type="PANTHER" id="PTHR43681:SF1">
    <property type="entry name" value="SARCALUMENIN"/>
    <property type="match status" value="1"/>
</dbReference>
<accession>A0A0G3WCI0</accession>
<dbReference type="EMBL" id="CP009687">
    <property type="protein sequence ID" value="AKL95570.1"/>
    <property type="molecule type" value="Genomic_DNA"/>
</dbReference>
<keyword evidence="1" id="KW-0175">Coiled coil</keyword>
<dbReference type="AlphaFoldDB" id="A0A0G3WCI0"/>
<dbReference type="SUPFAM" id="SSF52540">
    <property type="entry name" value="P-loop containing nucleoside triphosphate hydrolases"/>
    <property type="match status" value="1"/>
</dbReference>
<gene>
    <name evidence="3" type="ORF">CACET_c21230</name>
</gene>
<protein>
    <submittedName>
        <fullName evidence="3">Dynamin family protein</fullName>
    </submittedName>
</protein>
<reference evidence="3 4" key="1">
    <citation type="submission" date="2014-10" db="EMBL/GenBank/DDBJ databases">
        <title>Genome sequence of Clostridium aceticum DSM 1496.</title>
        <authorList>
            <person name="Poehlein A."/>
            <person name="Schiel-Bengelsdorf B."/>
            <person name="Gottschalk G."/>
            <person name="Duerre P."/>
            <person name="Daniel R."/>
        </authorList>
    </citation>
    <scope>NUCLEOTIDE SEQUENCE [LARGE SCALE GENOMIC DNA]</scope>
    <source>
        <strain evidence="3 4">DSM 1496</strain>
    </source>
</reference>
<proteinExistence type="predicted"/>
<dbReference type="InterPro" id="IPR027417">
    <property type="entry name" value="P-loop_NTPase"/>
</dbReference>
<dbReference type="PATRIC" id="fig|84022.6.peg.2123"/>
<keyword evidence="4" id="KW-1185">Reference proteome</keyword>
<dbReference type="PANTHER" id="PTHR43681">
    <property type="entry name" value="TRANSMEMBRANE GTPASE FZO"/>
    <property type="match status" value="1"/>
</dbReference>
<dbReference type="Gene3D" id="3.40.50.300">
    <property type="entry name" value="P-loop containing nucleotide triphosphate hydrolases"/>
    <property type="match status" value="1"/>
</dbReference>
<dbReference type="InterPro" id="IPR045063">
    <property type="entry name" value="Dynamin_N"/>
</dbReference>
<organism evidence="3 4">
    <name type="scientific">Clostridium aceticum</name>
    <dbReference type="NCBI Taxonomy" id="84022"/>
    <lineage>
        <taxon>Bacteria</taxon>
        <taxon>Bacillati</taxon>
        <taxon>Bacillota</taxon>
        <taxon>Clostridia</taxon>
        <taxon>Eubacteriales</taxon>
        <taxon>Clostridiaceae</taxon>
        <taxon>Clostridium</taxon>
    </lineage>
</organism>
<dbReference type="InterPro" id="IPR051943">
    <property type="entry name" value="TRAFAC_Dynamin-like_GTPase"/>
</dbReference>
<evidence type="ECO:0000313" key="4">
    <source>
        <dbReference type="Proteomes" id="UP000035704"/>
    </source>
</evidence>